<gene>
    <name evidence="2" type="ORF">BDV95DRAFT_194689</name>
</gene>
<comment type="caution">
    <text evidence="2">The sequence shown here is derived from an EMBL/GenBank/DDBJ whole genome shotgun (WGS) entry which is preliminary data.</text>
</comment>
<dbReference type="EMBL" id="JAADJZ010000026">
    <property type="protein sequence ID" value="KAF2866667.1"/>
    <property type="molecule type" value="Genomic_DNA"/>
</dbReference>
<proteinExistence type="predicted"/>
<dbReference type="Proteomes" id="UP000481861">
    <property type="component" value="Unassembled WGS sequence"/>
</dbReference>
<reference evidence="2 3" key="1">
    <citation type="submission" date="2020-01" db="EMBL/GenBank/DDBJ databases">
        <authorList>
            <consortium name="DOE Joint Genome Institute"/>
            <person name="Haridas S."/>
            <person name="Albert R."/>
            <person name="Binder M."/>
            <person name="Bloem J."/>
            <person name="Labutti K."/>
            <person name="Salamov A."/>
            <person name="Andreopoulos B."/>
            <person name="Baker S.E."/>
            <person name="Barry K."/>
            <person name="Bills G."/>
            <person name="Bluhm B.H."/>
            <person name="Cannon C."/>
            <person name="Castanera R."/>
            <person name="Culley D.E."/>
            <person name="Daum C."/>
            <person name="Ezra D."/>
            <person name="Gonzalez J.B."/>
            <person name="Henrissat B."/>
            <person name="Kuo A."/>
            <person name="Liang C."/>
            <person name="Lipzen A."/>
            <person name="Lutzoni F."/>
            <person name="Magnuson J."/>
            <person name="Mondo S."/>
            <person name="Nolan M."/>
            <person name="Ohm R."/>
            <person name="Pangilinan J."/>
            <person name="Park H.-J.H."/>
            <person name="Ramirez L."/>
            <person name="Alfaro M."/>
            <person name="Sun H."/>
            <person name="Tritt A."/>
            <person name="Yoshinaga Y."/>
            <person name="Zwiers L.-H.L."/>
            <person name="Turgeon B.G."/>
            <person name="Goodwin S.B."/>
            <person name="Spatafora J.W."/>
            <person name="Crous P.W."/>
            <person name="Grigoriev I.V."/>
        </authorList>
    </citation>
    <scope>NUCLEOTIDE SEQUENCE [LARGE SCALE GENOMIC DNA]</scope>
    <source>
        <strain evidence="2 3">CBS 611.86</strain>
    </source>
</reference>
<name>A0A7C8I7Z1_9PLEO</name>
<keyword evidence="3" id="KW-1185">Reference proteome</keyword>
<feature type="compositionally biased region" description="Acidic residues" evidence="1">
    <location>
        <begin position="278"/>
        <end position="305"/>
    </location>
</feature>
<dbReference type="AlphaFoldDB" id="A0A7C8I7Z1"/>
<organism evidence="2 3">
    <name type="scientific">Massariosphaeria phaeospora</name>
    <dbReference type="NCBI Taxonomy" id="100035"/>
    <lineage>
        <taxon>Eukaryota</taxon>
        <taxon>Fungi</taxon>
        <taxon>Dikarya</taxon>
        <taxon>Ascomycota</taxon>
        <taxon>Pezizomycotina</taxon>
        <taxon>Dothideomycetes</taxon>
        <taxon>Pleosporomycetidae</taxon>
        <taxon>Pleosporales</taxon>
        <taxon>Pleosporales incertae sedis</taxon>
        <taxon>Massariosphaeria</taxon>
    </lineage>
</organism>
<feature type="region of interest" description="Disordered" evidence="1">
    <location>
        <begin position="267"/>
        <end position="305"/>
    </location>
</feature>
<accession>A0A7C8I7Z1</accession>
<evidence type="ECO:0000313" key="3">
    <source>
        <dbReference type="Proteomes" id="UP000481861"/>
    </source>
</evidence>
<sequence>MLESKLPRELRDMIYKHLCVSDGPIKVDIPDENKGAGSVATPQMQADSHFLNPQFMGVQLAQEAAEVYYSSNTFKLYHDAHVGTFLRNAPFIPDLAPFKYVRDLEVRICFESLVADHDQALKHRLSQLHDELRFSLGQVEKKAQLRVTFVLVPFNDAWNWDDHTVDLTIYGEAMYFNVLEAIRVVVYDLIPVCGQVRVLESIVRRRRDRTNEYFPLTAEEWKEIRPSFSERPKFVDSSSTHSIAAIDPLEEETVRFLFEERWGKRYFLRGDYPGPWPDDNDDEYEEEEDESEDDDDDDDVDIGEG</sequence>
<protein>
    <submittedName>
        <fullName evidence="2">Uncharacterized protein</fullName>
    </submittedName>
</protein>
<evidence type="ECO:0000256" key="1">
    <source>
        <dbReference type="SAM" id="MobiDB-lite"/>
    </source>
</evidence>
<evidence type="ECO:0000313" key="2">
    <source>
        <dbReference type="EMBL" id="KAF2866667.1"/>
    </source>
</evidence>
<dbReference type="OrthoDB" id="3801226at2759"/>